<dbReference type="PANTHER" id="PTHR42929:SF5">
    <property type="entry name" value="ABC TRANSPORTER PERMEASE PROTEIN"/>
    <property type="match status" value="1"/>
</dbReference>
<dbReference type="GO" id="GO:0005886">
    <property type="term" value="C:plasma membrane"/>
    <property type="evidence" value="ECO:0007669"/>
    <property type="project" value="UniProtKB-SubCell"/>
</dbReference>
<evidence type="ECO:0000256" key="2">
    <source>
        <dbReference type="ARBA" id="ARBA00007069"/>
    </source>
</evidence>
<accession>A0AAW9S062</accession>
<feature type="transmembrane region" description="Helical" evidence="8">
    <location>
        <begin position="147"/>
        <end position="168"/>
    </location>
</feature>
<dbReference type="PANTHER" id="PTHR42929">
    <property type="entry name" value="INNER MEMBRANE ABC TRANSPORTER PERMEASE PROTEIN YDCU-RELATED-RELATED"/>
    <property type="match status" value="1"/>
</dbReference>
<feature type="transmembrane region" description="Helical" evidence="8">
    <location>
        <begin position="249"/>
        <end position="273"/>
    </location>
</feature>
<comment type="similarity">
    <text evidence="2">Belongs to the binding-protein-dependent transport system permease family. CysTW subfamily.</text>
</comment>
<feature type="transmembrane region" description="Helical" evidence="8">
    <location>
        <begin position="206"/>
        <end position="229"/>
    </location>
</feature>
<keyword evidence="5 8" id="KW-0812">Transmembrane</keyword>
<evidence type="ECO:0000313" key="10">
    <source>
        <dbReference type="EMBL" id="MEJ8573528.1"/>
    </source>
</evidence>
<protein>
    <submittedName>
        <fullName evidence="10">ABC transporter permease</fullName>
    </submittedName>
</protein>
<dbReference type="InterPro" id="IPR035906">
    <property type="entry name" value="MetI-like_sf"/>
</dbReference>
<evidence type="ECO:0000256" key="3">
    <source>
        <dbReference type="ARBA" id="ARBA00022448"/>
    </source>
</evidence>
<feature type="transmembrane region" description="Helical" evidence="8">
    <location>
        <begin position="72"/>
        <end position="92"/>
    </location>
</feature>
<reference evidence="10 11" key="1">
    <citation type="submission" date="2024-02" db="EMBL/GenBank/DDBJ databases">
        <title>Genome analysis and characterization of Microbaculum marinisediminis sp. nov., isolated from marine sediment.</title>
        <authorList>
            <person name="Du Z.-J."/>
            <person name="Ye Y.-Q."/>
            <person name="Zhang Z.-R."/>
            <person name="Yuan S.-M."/>
            <person name="Zhang X.-Y."/>
        </authorList>
    </citation>
    <scope>NUCLEOTIDE SEQUENCE [LARGE SCALE GENOMIC DNA]</scope>
    <source>
        <strain evidence="10 11">SDUM1044001</strain>
    </source>
</reference>
<dbReference type="PROSITE" id="PS50928">
    <property type="entry name" value="ABC_TM1"/>
    <property type="match status" value="1"/>
</dbReference>
<feature type="transmembrane region" description="Helical" evidence="8">
    <location>
        <begin position="12"/>
        <end position="36"/>
    </location>
</feature>
<name>A0AAW9S062_9HYPH</name>
<evidence type="ECO:0000256" key="1">
    <source>
        <dbReference type="ARBA" id="ARBA00004651"/>
    </source>
</evidence>
<keyword evidence="4" id="KW-1003">Cell membrane</keyword>
<dbReference type="EMBL" id="JAZHOF010000008">
    <property type="protein sequence ID" value="MEJ8573528.1"/>
    <property type="molecule type" value="Genomic_DNA"/>
</dbReference>
<keyword evidence="7 8" id="KW-0472">Membrane</keyword>
<evidence type="ECO:0000256" key="6">
    <source>
        <dbReference type="ARBA" id="ARBA00022989"/>
    </source>
</evidence>
<evidence type="ECO:0000259" key="9">
    <source>
        <dbReference type="PROSITE" id="PS50928"/>
    </source>
</evidence>
<feature type="domain" description="ABC transmembrane type-1" evidence="9">
    <location>
        <begin position="66"/>
        <end position="272"/>
    </location>
</feature>
<dbReference type="AlphaFoldDB" id="A0AAW9S062"/>
<feature type="transmembrane region" description="Helical" evidence="8">
    <location>
        <begin position="104"/>
        <end position="127"/>
    </location>
</feature>
<dbReference type="RefSeq" id="WP_340331231.1">
    <property type="nucleotide sequence ID" value="NZ_JAZHOF010000008.1"/>
</dbReference>
<gene>
    <name evidence="10" type="ORF">V3328_18710</name>
</gene>
<keyword evidence="6 8" id="KW-1133">Transmembrane helix</keyword>
<proteinExistence type="inferred from homology"/>
<organism evidence="10 11">
    <name type="scientific">Microbaculum marinum</name>
    <dbReference type="NCBI Taxonomy" id="1764581"/>
    <lineage>
        <taxon>Bacteria</taxon>
        <taxon>Pseudomonadati</taxon>
        <taxon>Pseudomonadota</taxon>
        <taxon>Alphaproteobacteria</taxon>
        <taxon>Hyphomicrobiales</taxon>
        <taxon>Tepidamorphaceae</taxon>
        <taxon>Microbaculum</taxon>
    </lineage>
</organism>
<evidence type="ECO:0000313" key="11">
    <source>
        <dbReference type="Proteomes" id="UP001378188"/>
    </source>
</evidence>
<evidence type="ECO:0000256" key="4">
    <source>
        <dbReference type="ARBA" id="ARBA00022475"/>
    </source>
</evidence>
<sequence>MSGERAFSRLLLAPITLVYLLFLIAPISFFLAMSLFRYDAFELYIPTLTGENFARLVTDGYYRDIILRTLKIAFLTAAFSLLLGYPLAYFLARTKTIWRGVLMFLVIAPLMSGVIVRTYGWIILLGSEGALNRALLWTGVIAEPLKLLNTEGAVLVALVHILMPYMVFPLFSSLASQDPDVERAAGTLGAGRIRTFFEVTLPLSKAGIAMGSALVFTLAAGAVVTPALLGGKNVQMLGQQIYDLVLSTLNWPLASAIAFVLVACQFVIIGLYFRTGKAKAGVV</sequence>
<dbReference type="Pfam" id="PF00528">
    <property type="entry name" value="BPD_transp_1"/>
    <property type="match status" value="1"/>
</dbReference>
<evidence type="ECO:0000256" key="8">
    <source>
        <dbReference type="RuleBase" id="RU363032"/>
    </source>
</evidence>
<evidence type="ECO:0000256" key="7">
    <source>
        <dbReference type="ARBA" id="ARBA00023136"/>
    </source>
</evidence>
<keyword evidence="11" id="KW-1185">Reference proteome</keyword>
<dbReference type="Gene3D" id="1.10.3720.10">
    <property type="entry name" value="MetI-like"/>
    <property type="match status" value="1"/>
</dbReference>
<comment type="caution">
    <text evidence="10">The sequence shown here is derived from an EMBL/GenBank/DDBJ whole genome shotgun (WGS) entry which is preliminary data.</text>
</comment>
<evidence type="ECO:0000256" key="5">
    <source>
        <dbReference type="ARBA" id="ARBA00022692"/>
    </source>
</evidence>
<dbReference type="InterPro" id="IPR000515">
    <property type="entry name" value="MetI-like"/>
</dbReference>
<dbReference type="Proteomes" id="UP001378188">
    <property type="component" value="Unassembled WGS sequence"/>
</dbReference>
<keyword evidence="3 8" id="KW-0813">Transport</keyword>
<comment type="subcellular location">
    <subcellularLocation>
        <location evidence="1 8">Cell membrane</location>
        <topology evidence="1 8">Multi-pass membrane protein</topology>
    </subcellularLocation>
</comment>
<dbReference type="GO" id="GO:0055085">
    <property type="term" value="P:transmembrane transport"/>
    <property type="evidence" value="ECO:0007669"/>
    <property type="project" value="InterPro"/>
</dbReference>
<dbReference type="SUPFAM" id="SSF161098">
    <property type="entry name" value="MetI-like"/>
    <property type="match status" value="1"/>
</dbReference>
<dbReference type="CDD" id="cd06261">
    <property type="entry name" value="TM_PBP2"/>
    <property type="match status" value="1"/>
</dbReference>